<dbReference type="Proteomes" id="UP000183832">
    <property type="component" value="Unassembled WGS sequence"/>
</dbReference>
<accession>A0A1J1I052</accession>
<evidence type="ECO:0000313" key="3">
    <source>
        <dbReference type="Proteomes" id="UP000183832"/>
    </source>
</evidence>
<proteinExistence type="predicted"/>
<reference evidence="2 3" key="1">
    <citation type="submission" date="2015-04" db="EMBL/GenBank/DDBJ databases">
        <authorList>
            <person name="Syromyatnikov M.Y."/>
            <person name="Popov V.N."/>
        </authorList>
    </citation>
    <scope>NUCLEOTIDE SEQUENCE [LARGE SCALE GENOMIC DNA]</scope>
</reference>
<gene>
    <name evidence="2" type="ORF">CLUMA_CG005764</name>
</gene>
<keyword evidence="1" id="KW-0732">Signal</keyword>
<dbReference type="EMBL" id="CVRI01000024">
    <property type="protein sequence ID" value="CRK92190.1"/>
    <property type="molecule type" value="Genomic_DNA"/>
</dbReference>
<protein>
    <submittedName>
        <fullName evidence="2">CLUMA_CG005764, isoform A</fullName>
    </submittedName>
</protein>
<organism evidence="2 3">
    <name type="scientific">Clunio marinus</name>
    <dbReference type="NCBI Taxonomy" id="568069"/>
    <lineage>
        <taxon>Eukaryota</taxon>
        <taxon>Metazoa</taxon>
        <taxon>Ecdysozoa</taxon>
        <taxon>Arthropoda</taxon>
        <taxon>Hexapoda</taxon>
        <taxon>Insecta</taxon>
        <taxon>Pterygota</taxon>
        <taxon>Neoptera</taxon>
        <taxon>Endopterygota</taxon>
        <taxon>Diptera</taxon>
        <taxon>Nematocera</taxon>
        <taxon>Chironomoidea</taxon>
        <taxon>Chironomidae</taxon>
        <taxon>Clunio</taxon>
    </lineage>
</organism>
<keyword evidence="3" id="KW-1185">Reference proteome</keyword>
<feature type="signal peptide" evidence="1">
    <location>
        <begin position="1"/>
        <end position="22"/>
    </location>
</feature>
<name>A0A1J1I052_9DIPT</name>
<sequence length="279" mass="31519">MFKLILTIAGFSIALNYNLVLSTQEEPPQYDGEESYDWDCEKGDCGLQQTQIKFSIDVPKGGCEDTCLGAENSEKISKALLDVLVAADYSYDVIMDLMLIDFMYGNLKYEDFADNIKEKDYPYQGYQVLQELVRTYRVCEKVCKVYAQLRLALQQNAANAELYEYPYDDGTKAIIITGKLMILNHMQSQIEEILDDKSIIQVAFQSDTIILDSSLAQEKWHGKHILIEGISVIVPLSIIIDVTGRPGDLYDGMVEIYAEFYDPGENTVIIIPEHGDEGN</sequence>
<dbReference type="AlphaFoldDB" id="A0A1J1I052"/>
<evidence type="ECO:0000256" key="1">
    <source>
        <dbReference type="SAM" id="SignalP"/>
    </source>
</evidence>
<evidence type="ECO:0000313" key="2">
    <source>
        <dbReference type="EMBL" id="CRK92190.1"/>
    </source>
</evidence>
<feature type="chain" id="PRO_5012000803" evidence="1">
    <location>
        <begin position="23"/>
        <end position="279"/>
    </location>
</feature>